<gene>
    <name evidence="3" type="ORF">Tco_1110972</name>
</gene>
<keyword evidence="4" id="KW-1185">Reference proteome</keyword>
<evidence type="ECO:0000313" key="4">
    <source>
        <dbReference type="Proteomes" id="UP001151760"/>
    </source>
</evidence>
<evidence type="ECO:0000313" key="3">
    <source>
        <dbReference type="EMBL" id="GJU00634.1"/>
    </source>
</evidence>
<name>A0ABQ5IKJ2_9ASTR</name>
<protein>
    <submittedName>
        <fullName evidence="3">Zinc knuckle CX2CX4HX4C containing protein</fullName>
    </submittedName>
</protein>
<evidence type="ECO:0000259" key="2">
    <source>
        <dbReference type="Pfam" id="PF14111"/>
    </source>
</evidence>
<dbReference type="InterPro" id="IPR025558">
    <property type="entry name" value="DUF4283"/>
</dbReference>
<reference evidence="3" key="2">
    <citation type="submission" date="2022-01" db="EMBL/GenBank/DDBJ databases">
        <authorList>
            <person name="Yamashiro T."/>
            <person name="Shiraishi A."/>
            <person name="Satake H."/>
            <person name="Nakayama K."/>
        </authorList>
    </citation>
    <scope>NUCLEOTIDE SEQUENCE</scope>
</reference>
<dbReference type="PANTHER" id="PTHR31286">
    <property type="entry name" value="GLYCINE-RICH CELL WALL STRUCTURAL PROTEIN 1.8-LIKE"/>
    <property type="match status" value="1"/>
</dbReference>
<evidence type="ECO:0000256" key="1">
    <source>
        <dbReference type="SAM" id="MobiDB-lite"/>
    </source>
</evidence>
<dbReference type="InterPro" id="IPR040256">
    <property type="entry name" value="At4g02000-like"/>
</dbReference>
<sequence length="543" mass="61483">MMSINCLPKASDHASDSTVYTWHSTIGQPTCHLCNLVPIIGRYLYNLVPPALMTCQSRRHQAVIRQSAPRVSKWDPHDTSLVTCRVCLDKGVSCNKKGNSVCDKANGVSEGGVCKLVNKDEVVKNDESKMNDNKESNRGVWNIKFTEIISANKIDNKLVEIFTKMGENGNEVVILNDEMIEPGCEKWKNTICGFFMGGQVTYSEARYHLRRMWNKFGFIDLMKNEEGVFFFKFQDERGMDEVVSNGPWLVKNKPMFVQKWRVGMVLDRAEPSKLSVWVKMLNVPMEAWSVKGISALASNIGKPIIMDDMTAKMHAKGEGRLSFARVLIEIEARKKLKEGIEVVYKASVYHEKFTKIIQVEYVWKPPCCEKCKVFGHDERSCMFKEKELQGVSNDNDMNNAERPFKVKHDNVMGSSTGENNRRDNNSGGSNGTNEVNLNNTKSKSTMISNSENCSNLKKAVSEKYKKDARQSSSNRFSLLDELVGENELIPPIEQRKMVDEYMSRKNAGCDIEKKDEDVECESQVEEGIGLRNEVSGKDRNVLV</sequence>
<dbReference type="Proteomes" id="UP001151760">
    <property type="component" value="Unassembled WGS sequence"/>
</dbReference>
<feature type="domain" description="DUF4283" evidence="2">
    <location>
        <begin position="184"/>
        <end position="261"/>
    </location>
</feature>
<reference evidence="3" key="1">
    <citation type="journal article" date="2022" name="Int. J. Mol. Sci.">
        <title>Draft Genome of Tanacetum Coccineum: Genomic Comparison of Closely Related Tanacetum-Family Plants.</title>
        <authorList>
            <person name="Yamashiro T."/>
            <person name="Shiraishi A."/>
            <person name="Nakayama K."/>
            <person name="Satake H."/>
        </authorList>
    </citation>
    <scope>NUCLEOTIDE SEQUENCE</scope>
</reference>
<comment type="caution">
    <text evidence="3">The sequence shown here is derived from an EMBL/GenBank/DDBJ whole genome shotgun (WGS) entry which is preliminary data.</text>
</comment>
<dbReference type="EMBL" id="BQNB010020883">
    <property type="protein sequence ID" value="GJU00634.1"/>
    <property type="molecule type" value="Genomic_DNA"/>
</dbReference>
<dbReference type="PANTHER" id="PTHR31286:SF99">
    <property type="entry name" value="DUF4283 DOMAIN-CONTAINING PROTEIN"/>
    <property type="match status" value="1"/>
</dbReference>
<dbReference type="Pfam" id="PF14111">
    <property type="entry name" value="DUF4283"/>
    <property type="match status" value="1"/>
</dbReference>
<proteinExistence type="predicted"/>
<accession>A0ABQ5IKJ2</accession>
<feature type="compositionally biased region" description="Low complexity" evidence="1">
    <location>
        <begin position="425"/>
        <end position="436"/>
    </location>
</feature>
<organism evidence="3 4">
    <name type="scientific">Tanacetum coccineum</name>
    <dbReference type="NCBI Taxonomy" id="301880"/>
    <lineage>
        <taxon>Eukaryota</taxon>
        <taxon>Viridiplantae</taxon>
        <taxon>Streptophyta</taxon>
        <taxon>Embryophyta</taxon>
        <taxon>Tracheophyta</taxon>
        <taxon>Spermatophyta</taxon>
        <taxon>Magnoliopsida</taxon>
        <taxon>eudicotyledons</taxon>
        <taxon>Gunneridae</taxon>
        <taxon>Pentapetalae</taxon>
        <taxon>asterids</taxon>
        <taxon>campanulids</taxon>
        <taxon>Asterales</taxon>
        <taxon>Asteraceae</taxon>
        <taxon>Asteroideae</taxon>
        <taxon>Anthemideae</taxon>
        <taxon>Anthemidinae</taxon>
        <taxon>Tanacetum</taxon>
    </lineage>
</organism>
<feature type="region of interest" description="Disordered" evidence="1">
    <location>
        <begin position="392"/>
        <end position="439"/>
    </location>
</feature>